<proteinExistence type="predicted"/>
<keyword evidence="8" id="KW-0597">Phosphoprotein</keyword>
<dbReference type="GeneTree" id="ENSGT00950000182882"/>
<evidence type="ECO:0000256" key="3">
    <source>
        <dbReference type="ARBA" id="ARBA00004496"/>
    </source>
</evidence>
<keyword evidence="10" id="KW-0967">Endosome</keyword>
<evidence type="ECO:0000256" key="1">
    <source>
        <dbReference type="ARBA" id="ARBA00004123"/>
    </source>
</evidence>
<accession>A0A8C7R0M5</accession>
<evidence type="ECO:0000256" key="9">
    <source>
        <dbReference type="ARBA" id="ARBA00022583"/>
    </source>
</evidence>
<dbReference type="GO" id="GO:0051649">
    <property type="term" value="P:establishment of localization in cell"/>
    <property type="evidence" value="ECO:0007669"/>
    <property type="project" value="UniProtKB-ARBA"/>
</dbReference>
<dbReference type="InterPro" id="IPR004148">
    <property type="entry name" value="BAR_dom"/>
</dbReference>
<dbReference type="GeneID" id="110495549"/>
<name>A0A8C7R0M5_ONCMY</name>
<protein>
    <recommendedName>
        <fullName evidence="17">Myc box-dependent-interacting protein 1</fullName>
    </recommendedName>
    <alternativeName>
        <fullName evidence="18">Amphiphysin II</fullName>
    </alternativeName>
    <alternativeName>
        <fullName evidence="20">Amphiphysin-like protein</fullName>
    </alternativeName>
    <alternativeName>
        <fullName evidence="19">Bridging integrator 1</fullName>
    </alternativeName>
</protein>
<dbReference type="GO" id="GO:0005768">
    <property type="term" value="C:endosome"/>
    <property type="evidence" value="ECO:0007669"/>
    <property type="project" value="UniProtKB-SubCell"/>
</dbReference>
<evidence type="ECO:0000256" key="23">
    <source>
        <dbReference type="SAM" id="MobiDB-lite"/>
    </source>
</evidence>
<dbReference type="InterPro" id="IPR001452">
    <property type="entry name" value="SH3_domain"/>
</dbReference>
<keyword evidence="6" id="KW-1003">Cell membrane</keyword>
<evidence type="ECO:0000256" key="22">
    <source>
        <dbReference type="SAM" id="Coils"/>
    </source>
</evidence>
<keyword evidence="27" id="KW-1185">Reference proteome</keyword>
<evidence type="ECO:0000259" key="24">
    <source>
        <dbReference type="PROSITE" id="PS50002"/>
    </source>
</evidence>
<dbReference type="GO" id="GO:0030315">
    <property type="term" value="C:T-tubule"/>
    <property type="evidence" value="ECO:0007669"/>
    <property type="project" value="UniProtKB-SubCell"/>
</dbReference>
<evidence type="ECO:0000256" key="6">
    <source>
        <dbReference type="ARBA" id="ARBA00022475"/>
    </source>
</evidence>
<feature type="compositionally biased region" description="Basic and acidic residues" evidence="23">
    <location>
        <begin position="248"/>
        <end position="263"/>
    </location>
</feature>
<evidence type="ECO:0000256" key="16">
    <source>
        <dbReference type="ARBA" id="ARBA00024012"/>
    </source>
</evidence>
<dbReference type="PRINTS" id="PR00452">
    <property type="entry name" value="SH3DOMAIN"/>
</dbReference>
<dbReference type="Gene3D" id="1.20.1270.60">
    <property type="entry name" value="Arfaptin homology (AH) domain/BAR domain"/>
    <property type="match status" value="1"/>
</dbReference>
<evidence type="ECO:0000256" key="14">
    <source>
        <dbReference type="ARBA" id="ARBA00023136"/>
    </source>
</evidence>
<dbReference type="Pfam" id="PF14604">
    <property type="entry name" value="SH3_9"/>
    <property type="match status" value="1"/>
</dbReference>
<dbReference type="GO" id="GO:0008021">
    <property type="term" value="C:synaptic vesicle"/>
    <property type="evidence" value="ECO:0007669"/>
    <property type="project" value="TreeGrafter"/>
</dbReference>
<dbReference type="GO" id="GO:0030424">
    <property type="term" value="C:axon"/>
    <property type="evidence" value="ECO:0007669"/>
    <property type="project" value="UniProtKB-ARBA"/>
</dbReference>
<evidence type="ECO:0000256" key="10">
    <source>
        <dbReference type="ARBA" id="ARBA00022753"/>
    </source>
</evidence>
<evidence type="ECO:0000256" key="7">
    <source>
        <dbReference type="ARBA" id="ARBA00022490"/>
    </source>
</evidence>
<dbReference type="PANTHER" id="PTHR46514">
    <property type="entry name" value="AMPHIPHYSIN"/>
    <property type="match status" value="1"/>
</dbReference>
<evidence type="ECO:0000256" key="21">
    <source>
        <dbReference type="PROSITE-ProRule" id="PRU00192"/>
    </source>
</evidence>
<dbReference type="AlphaFoldDB" id="A0A8C7R0M5"/>
<feature type="region of interest" description="Disordered" evidence="23">
    <location>
        <begin position="248"/>
        <end position="276"/>
    </location>
</feature>
<dbReference type="SUPFAM" id="SSF103657">
    <property type="entry name" value="BAR/IMD domain-like"/>
    <property type="match status" value="1"/>
</dbReference>
<dbReference type="PANTHER" id="PTHR46514:SF7">
    <property type="entry name" value="BRIDGING INTEGRATOR 1B"/>
    <property type="match status" value="1"/>
</dbReference>
<gene>
    <name evidence="26" type="primary">LOC110495549</name>
</gene>
<feature type="coiled-coil region" evidence="22">
    <location>
        <begin position="167"/>
        <end position="194"/>
    </location>
</feature>
<dbReference type="Proteomes" id="UP000694395">
    <property type="component" value="Chromosome 18"/>
</dbReference>
<reference evidence="26" key="2">
    <citation type="submission" date="2025-08" db="UniProtKB">
        <authorList>
            <consortium name="Ensembl"/>
        </authorList>
    </citation>
    <scope>IDENTIFICATION</scope>
</reference>
<keyword evidence="5" id="KW-0217">Developmental protein</keyword>
<dbReference type="SUPFAM" id="SSF50044">
    <property type="entry name" value="SH3-domain"/>
    <property type="match status" value="1"/>
</dbReference>
<dbReference type="GO" id="GO:0006897">
    <property type="term" value="P:endocytosis"/>
    <property type="evidence" value="ECO:0007669"/>
    <property type="project" value="UniProtKB-KW"/>
</dbReference>
<sequence length="376" mass="41949">MAEEQGKPGKGINTGKLATSMQKRLSRAQEKVLQKLGKADETRDTAFEEGVANFNKQMAEGTKLQKDLRAYLAAVKTMHDASKRLQDCLADMYEPEWFGKEEVDTIAEETDILWSDYHDKLADNSMIAMDNYLAQFPDIKARIAKRDRKMTDYDSARHHFGSLQKGKKQDQAKIAKAEEELGRAQKVFEEINVDLQDELPQLWNSRVGFYVNTFQSMAGYQQRFHKDMGKLNQDLNDVMTKLDEQRLAKKAGKDWKPGPKKSEAAAANHSVTPDAAPKTDTAVAAAAGAATTAVTNGSSEALPAGVIYKVKAMHDYAATDGDELEMKAGDVVLVLAWENPDEQDDGWLMGVKESHWLENKDLLAKGVFPENFTQKL</sequence>
<feature type="domain" description="BAR" evidence="25">
    <location>
        <begin position="32"/>
        <end position="248"/>
    </location>
</feature>
<dbReference type="FunFam" id="1.20.1270.60:FF:000013">
    <property type="entry name" value="Amphiphysin isoform 2"/>
    <property type="match status" value="1"/>
</dbReference>
<evidence type="ECO:0000313" key="26">
    <source>
        <dbReference type="Ensembl" id="ENSOMYP00000044428.2"/>
    </source>
</evidence>
<evidence type="ECO:0000256" key="20">
    <source>
        <dbReference type="ARBA" id="ARBA00082834"/>
    </source>
</evidence>
<dbReference type="InterPro" id="IPR003005">
    <property type="entry name" value="Amphiphysin"/>
</dbReference>
<evidence type="ECO:0000256" key="13">
    <source>
        <dbReference type="ARBA" id="ARBA00023054"/>
    </source>
</evidence>
<keyword evidence="15" id="KW-0539">Nucleus</keyword>
<dbReference type="InterPro" id="IPR036028">
    <property type="entry name" value="SH3-like_dom_sf"/>
</dbReference>
<dbReference type="PROSITE" id="PS51021">
    <property type="entry name" value="BAR"/>
    <property type="match status" value="1"/>
</dbReference>
<dbReference type="Gene3D" id="2.30.30.40">
    <property type="entry name" value="SH3 Domains"/>
    <property type="match status" value="1"/>
</dbReference>
<keyword evidence="4 21" id="KW-0728">SH3 domain</keyword>
<evidence type="ECO:0000256" key="8">
    <source>
        <dbReference type="ARBA" id="ARBA00022553"/>
    </source>
</evidence>
<reference evidence="26" key="3">
    <citation type="submission" date="2025-09" db="UniProtKB">
        <authorList>
            <consortium name="Ensembl"/>
        </authorList>
    </citation>
    <scope>IDENTIFICATION</scope>
</reference>
<keyword evidence="7" id="KW-0963">Cytoplasm</keyword>
<evidence type="ECO:0000256" key="18">
    <source>
        <dbReference type="ARBA" id="ARBA00077838"/>
    </source>
</evidence>
<dbReference type="InterPro" id="IPR027267">
    <property type="entry name" value="AH/BAR_dom_sf"/>
</dbReference>
<dbReference type="Pfam" id="PF03114">
    <property type="entry name" value="BAR"/>
    <property type="match status" value="1"/>
</dbReference>
<dbReference type="GO" id="GO:0005543">
    <property type="term" value="F:phospholipid binding"/>
    <property type="evidence" value="ECO:0007669"/>
    <property type="project" value="TreeGrafter"/>
</dbReference>
<evidence type="ECO:0000256" key="17">
    <source>
        <dbReference type="ARBA" id="ARBA00069394"/>
    </source>
</evidence>
<evidence type="ECO:0000256" key="19">
    <source>
        <dbReference type="ARBA" id="ARBA00080400"/>
    </source>
</evidence>
<reference evidence="26" key="1">
    <citation type="submission" date="2020-07" db="EMBL/GenBank/DDBJ databases">
        <title>A long reads based de novo assembly of the rainbow trout Arlee double haploid line genome.</title>
        <authorList>
            <person name="Gao G."/>
            <person name="Palti Y."/>
        </authorList>
    </citation>
    <scope>NUCLEOTIDE SEQUENCE [LARGE SCALE GENOMIC DNA]</scope>
</reference>
<organism evidence="26 27">
    <name type="scientific">Oncorhynchus mykiss</name>
    <name type="common">Rainbow trout</name>
    <name type="synonym">Salmo gairdneri</name>
    <dbReference type="NCBI Taxonomy" id="8022"/>
    <lineage>
        <taxon>Eukaryota</taxon>
        <taxon>Metazoa</taxon>
        <taxon>Chordata</taxon>
        <taxon>Craniata</taxon>
        <taxon>Vertebrata</taxon>
        <taxon>Euteleostomi</taxon>
        <taxon>Actinopterygii</taxon>
        <taxon>Neopterygii</taxon>
        <taxon>Teleostei</taxon>
        <taxon>Protacanthopterygii</taxon>
        <taxon>Salmoniformes</taxon>
        <taxon>Salmonidae</taxon>
        <taxon>Salmoninae</taxon>
        <taxon>Oncorhynchus</taxon>
    </lineage>
</organism>
<keyword evidence="14" id="KW-0472">Membrane</keyword>
<dbReference type="GO" id="GO:0005634">
    <property type="term" value="C:nucleus"/>
    <property type="evidence" value="ECO:0007669"/>
    <property type="project" value="UniProtKB-SubCell"/>
</dbReference>
<evidence type="ECO:0000256" key="15">
    <source>
        <dbReference type="ARBA" id="ARBA00023242"/>
    </source>
</evidence>
<feature type="domain" description="SH3" evidence="24">
    <location>
        <begin position="305"/>
        <end position="376"/>
    </location>
</feature>
<evidence type="ECO:0000259" key="25">
    <source>
        <dbReference type="PROSITE" id="PS51021"/>
    </source>
</evidence>
<dbReference type="GO" id="GO:0030154">
    <property type="term" value="P:cell differentiation"/>
    <property type="evidence" value="ECO:0007669"/>
    <property type="project" value="UniProtKB-KW"/>
</dbReference>
<dbReference type="RefSeq" id="XP_036807616.1">
    <property type="nucleotide sequence ID" value="XM_036951721.1"/>
</dbReference>
<feature type="region of interest" description="Disordered" evidence="23">
    <location>
        <begin position="1"/>
        <end position="23"/>
    </location>
</feature>
<dbReference type="PROSITE" id="PS50002">
    <property type="entry name" value="SH3"/>
    <property type="match status" value="1"/>
</dbReference>
<evidence type="ECO:0000256" key="2">
    <source>
        <dbReference type="ARBA" id="ARBA00004177"/>
    </source>
</evidence>
<dbReference type="Ensembl" id="ENSOMYT00000048388.2">
    <property type="protein sequence ID" value="ENSOMYP00000044428.2"/>
    <property type="gene ID" value="ENSOMYG00000020228.2"/>
</dbReference>
<evidence type="ECO:0000256" key="4">
    <source>
        <dbReference type="ARBA" id="ARBA00022443"/>
    </source>
</evidence>
<dbReference type="SMART" id="SM00721">
    <property type="entry name" value="BAR"/>
    <property type="match status" value="1"/>
</dbReference>
<evidence type="ECO:0000256" key="12">
    <source>
        <dbReference type="ARBA" id="ARBA00022990"/>
    </source>
</evidence>
<comment type="subcellular location">
    <subcellularLocation>
        <location evidence="16">Cell membrane</location>
        <location evidence="16">Sarcolemma</location>
        <location evidence="16">T-tubule</location>
    </subcellularLocation>
    <subcellularLocation>
        <location evidence="3">Cytoplasm</location>
    </subcellularLocation>
    <subcellularLocation>
        <location evidence="2">Endosome</location>
    </subcellularLocation>
    <subcellularLocation>
        <location evidence="1">Nucleus</location>
    </subcellularLocation>
</comment>
<dbReference type="SMART" id="SM00326">
    <property type="entry name" value="SH3"/>
    <property type="match status" value="1"/>
</dbReference>
<keyword evidence="13 22" id="KW-0175">Coiled coil</keyword>
<keyword evidence="12" id="KW-0007">Acetylation</keyword>
<evidence type="ECO:0000256" key="5">
    <source>
        <dbReference type="ARBA" id="ARBA00022473"/>
    </source>
</evidence>
<keyword evidence="9" id="KW-0254">Endocytosis</keyword>
<dbReference type="GO" id="GO:0048156">
    <property type="term" value="F:tau protein binding"/>
    <property type="evidence" value="ECO:0007669"/>
    <property type="project" value="TreeGrafter"/>
</dbReference>
<evidence type="ECO:0000313" key="27">
    <source>
        <dbReference type="Proteomes" id="UP000694395"/>
    </source>
</evidence>
<evidence type="ECO:0000256" key="11">
    <source>
        <dbReference type="ARBA" id="ARBA00022782"/>
    </source>
</evidence>
<dbReference type="PRINTS" id="PR01251">
    <property type="entry name" value="AMPHIPHYSIN"/>
</dbReference>
<dbReference type="FunFam" id="2.30.30.40:FF:000029">
    <property type="entry name" value="myc box-dependent-interacting protein 1 isoform X2"/>
    <property type="match status" value="1"/>
</dbReference>
<keyword evidence="11" id="KW-0221">Differentiation</keyword>